<dbReference type="VEuPathDB" id="FungiDB:AeMF1_012473"/>
<name>A0A6G0XUQ9_9STRA</name>
<feature type="chain" id="PRO_5026314242" evidence="3">
    <location>
        <begin position="24"/>
        <end position="236"/>
    </location>
</feature>
<feature type="region of interest" description="Disordered" evidence="1">
    <location>
        <begin position="171"/>
        <end position="190"/>
    </location>
</feature>
<keyword evidence="2" id="KW-0812">Transmembrane</keyword>
<evidence type="ECO:0000256" key="1">
    <source>
        <dbReference type="SAM" id="MobiDB-lite"/>
    </source>
</evidence>
<organism evidence="4 5">
    <name type="scientific">Aphanomyces euteiches</name>
    <dbReference type="NCBI Taxonomy" id="100861"/>
    <lineage>
        <taxon>Eukaryota</taxon>
        <taxon>Sar</taxon>
        <taxon>Stramenopiles</taxon>
        <taxon>Oomycota</taxon>
        <taxon>Saprolegniomycetes</taxon>
        <taxon>Saprolegniales</taxon>
        <taxon>Verrucalvaceae</taxon>
        <taxon>Aphanomyces</taxon>
    </lineage>
</organism>
<evidence type="ECO:0000256" key="2">
    <source>
        <dbReference type="SAM" id="Phobius"/>
    </source>
</evidence>
<feature type="region of interest" description="Disordered" evidence="1">
    <location>
        <begin position="35"/>
        <end position="60"/>
    </location>
</feature>
<evidence type="ECO:0000256" key="3">
    <source>
        <dbReference type="SAM" id="SignalP"/>
    </source>
</evidence>
<dbReference type="Proteomes" id="UP000481153">
    <property type="component" value="Unassembled WGS sequence"/>
</dbReference>
<dbReference type="AlphaFoldDB" id="A0A6G0XUQ9"/>
<feature type="compositionally biased region" description="Polar residues" evidence="1">
    <location>
        <begin position="46"/>
        <end position="60"/>
    </location>
</feature>
<keyword evidence="2" id="KW-0472">Membrane</keyword>
<keyword evidence="2" id="KW-1133">Transmembrane helix</keyword>
<feature type="compositionally biased region" description="Polar residues" evidence="1">
    <location>
        <begin position="175"/>
        <end position="190"/>
    </location>
</feature>
<evidence type="ECO:0000313" key="5">
    <source>
        <dbReference type="Proteomes" id="UP000481153"/>
    </source>
</evidence>
<accession>A0A6G0XUQ9</accession>
<proteinExistence type="predicted"/>
<feature type="signal peptide" evidence="3">
    <location>
        <begin position="1"/>
        <end position="23"/>
    </location>
</feature>
<sequence>MLHQRYTVLISIVLAAATASSSGLTHLRRLQDIKDLTPSPPVAPESTYSTPVPSQPPQQGDTKNISAIVLMVVGVIAALVIALILLRRRHQRVTGRRGVFALSPTRGSFASSAFIEYLKTVKPMEQAPVTTEVPQATTEQATRLASNYTIGASSEGSFRVDMNLDSVATDDSDILGSSRSQAVDSFSGPNSSLISTFISHEASSDEDDRRNHSMFPSPQVASESSPKDAVTPHGHD</sequence>
<feature type="region of interest" description="Disordered" evidence="1">
    <location>
        <begin position="197"/>
        <end position="236"/>
    </location>
</feature>
<protein>
    <submittedName>
        <fullName evidence="4">Uncharacterized protein</fullName>
    </submittedName>
</protein>
<gene>
    <name evidence="4" type="ORF">Ae201684_000802</name>
</gene>
<dbReference type="EMBL" id="VJMJ01000009">
    <property type="protein sequence ID" value="KAF0744314.1"/>
    <property type="molecule type" value="Genomic_DNA"/>
</dbReference>
<evidence type="ECO:0000313" key="4">
    <source>
        <dbReference type="EMBL" id="KAF0744314.1"/>
    </source>
</evidence>
<keyword evidence="5" id="KW-1185">Reference proteome</keyword>
<feature type="transmembrane region" description="Helical" evidence="2">
    <location>
        <begin position="65"/>
        <end position="86"/>
    </location>
</feature>
<comment type="caution">
    <text evidence="4">The sequence shown here is derived from an EMBL/GenBank/DDBJ whole genome shotgun (WGS) entry which is preliminary data.</text>
</comment>
<reference evidence="4 5" key="1">
    <citation type="submission" date="2019-07" db="EMBL/GenBank/DDBJ databases">
        <title>Genomics analysis of Aphanomyces spp. identifies a new class of oomycete effector associated with host adaptation.</title>
        <authorList>
            <person name="Gaulin E."/>
        </authorList>
    </citation>
    <scope>NUCLEOTIDE SEQUENCE [LARGE SCALE GENOMIC DNA]</scope>
    <source>
        <strain evidence="4 5">ATCC 201684</strain>
    </source>
</reference>
<feature type="compositionally biased region" description="Polar residues" evidence="1">
    <location>
        <begin position="214"/>
        <end position="224"/>
    </location>
</feature>
<keyword evidence="3" id="KW-0732">Signal</keyword>